<organism evidence="2 3">
    <name type="scientific">Phyllosticta capitalensis</name>
    <dbReference type="NCBI Taxonomy" id="121624"/>
    <lineage>
        <taxon>Eukaryota</taxon>
        <taxon>Fungi</taxon>
        <taxon>Dikarya</taxon>
        <taxon>Ascomycota</taxon>
        <taxon>Pezizomycotina</taxon>
        <taxon>Dothideomycetes</taxon>
        <taxon>Dothideomycetes incertae sedis</taxon>
        <taxon>Botryosphaeriales</taxon>
        <taxon>Phyllostictaceae</taxon>
        <taxon>Phyllosticta</taxon>
    </lineage>
</organism>
<proteinExistence type="predicted"/>
<sequence length="353" mass="38827">MMQGNESKMSHTRGREESSKISPLQVLISNPRKCISNPETNRKTFLFRPPNGHSDQRHFPQHPYRTTLSQPPEMDASPRAQRPDLPINPFARRVHCPRNPRRPARVGAVLAQRRCARRVPAVWFAEAAAGAADGRRGVCGCVAGGGGVGGSGALGGKATRTIMGMEQEAAADWKGTQEKMKTLYREGYTAPTDPTNQVSPDRALSFFDRLCALCSLLRDWKSACDMMAGPAQDYACVALPLSYRKAFEHRAHEELQHAQQLVAHDPSMMTDLADLARKAAECGLFQVPLLPALPLPDATVTDLRKFNLDVALVDAAGLEQFLRKQASASLFTNQVVTEVEEHSPPSKRRRIGK</sequence>
<evidence type="ECO:0000256" key="1">
    <source>
        <dbReference type="SAM" id="MobiDB-lite"/>
    </source>
</evidence>
<name>A0ABR1YRE8_9PEZI</name>
<evidence type="ECO:0000313" key="3">
    <source>
        <dbReference type="Proteomes" id="UP001492380"/>
    </source>
</evidence>
<keyword evidence="3" id="KW-1185">Reference proteome</keyword>
<dbReference type="Proteomes" id="UP001492380">
    <property type="component" value="Unassembled WGS sequence"/>
</dbReference>
<evidence type="ECO:0000313" key="2">
    <source>
        <dbReference type="EMBL" id="KAK8236023.1"/>
    </source>
</evidence>
<feature type="region of interest" description="Disordered" evidence="1">
    <location>
        <begin position="1"/>
        <end position="98"/>
    </location>
</feature>
<dbReference type="EMBL" id="JBBWRZ010000005">
    <property type="protein sequence ID" value="KAK8236023.1"/>
    <property type="molecule type" value="Genomic_DNA"/>
</dbReference>
<reference evidence="2 3" key="1">
    <citation type="submission" date="2024-04" db="EMBL/GenBank/DDBJ databases">
        <title>Phyllosticta paracitricarpa is synonymous to the EU quarantine fungus P. citricarpa based on phylogenomic analyses.</title>
        <authorList>
            <consortium name="Lawrence Berkeley National Laboratory"/>
            <person name="Van Ingen-Buijs V.A."/>
            <person name="Van Westerhoven A.C."/>
            <person name="Haridas S."/>
            <person name="Skiadas P."/>
            <person name="Martin F."/>
            <person name="Groenewald J.Z."/>
            <person name="Crous P.W."/>
            <person name="Seidl M.F."/>
        </authorList>
    </citation>
    <scope>NUCLEOTIDE SEQUENCE [LARGE SCALE GENOMIC DNA]</scope>
    <source>
        <strain evidence="2 3">CBS 123374</strain>
    </source>
</reference>
<protein>
    <submittedName>
        <fullName evidence="2">Uncharacterized protein</fullName>
    </submittedName>
</protein>
<comment type="caution">
    <text evidence="2">The sequence shown here is derived from an EMBL/GenBank/DDBJ whole genome shotgun (WGS) entry which is preliminary data.</text>
</comment>
<gene>
    <name evidence="2" type="ORF">HDK90DRAFT_261955</name>
</gene>
<accession>A0ABR1YRE8</accession>